<dbReference type="PANTHER" id="PTHR12289:SF41">
    <property type="entry name" value="FAILED AXON CONNECTIONS-RELATED"/>
    <property type="match status" value="1"/>
</dbReference>
<sequence length="287" mass="33585">MEYLQNAFSRTGGYVATGLVLTGSAWFFYRKWTQQQQAEFKPRKCGVDYQRDIVVLHGFRRDRLVPNLGHFVMKLETYLRVTKIPYELDSVFRIGPKKKTPWIEYNGKTISDSQHIIEFLQQEFSVDLNAHLTSKERAHAWSIQKWLEEFTYWLNVHTRWVIFSDEFFAMASTLPNIARLKKETKTRLKNMTYTVGIGRHSNEEIHRMMVNDIRMFAEILGDNRFVMGDRISDVDCAAFGVLSQVRWGTPTTCPGASMLRDGGLKNVTDYLDRIKDLYWPDWDTLTS</sequence>
<dbReference type="SFLD" id="SFLDS00019">
    <property type="entry name" value="Glutathione_Transferase_(cytos"/>
    <property type="match status" value="1"/>
</dbReference>
<feature type="domain" description="Thioredoxin-like fold" evidence="4">
    <location>
        <begin position="71"/>
        <end position="161"/>
    </location>
</feature>
<evidence type="ECO:0000256" key="1">
    <source>
        <dbReference type="ARBA" id="ARBA00006475"/>
    </source>
</evidence>
<dbReference type="Pfam" id="PF17172">
    <property type="entry name" value="GST_N_4"/>
    <property type="match status" value="1"/>
</dbReference>
<organism evidence="5 6">
    <name type="scientific">Dreissena polymorpha</name>
    <name type="common">Zebra mussel</name>
    <name type="synonym">Mytilus polymorpha</name>
    <dbReference type="NCBI Taxonomy" id="45954"/>
    <lineage>
        <taxon>Eukaryota</taxon>
        <taxon>Metazoa</taxon>
        <taxon>Spiralia</taxon>
        <taxon>Lophotrochozoa</taxon>
        <taxon>Mollusca</taxon>
        <taxon>Bivalvia</taxon>
        <taxon>Autobranchia</taxon>
        <taxon>Heteroconchia</taxon>
        <taxon>Euheterodonta</taxon>
        <taxon>Imparidentia</taxon>
        <taxon>Neoheterodontei</taxon>
        <taxon>Myida</taxon>
        <taxon>Dreissenoidea</taxon>
        <taxon>Dreissenidae</taxon>
        <taxon>Dreissena</taxon>
    </lineage>
</organism>
<dbReference type="SFLD" id="SFLDG01180">
    <property type="entry name" value="SUF1"/>
    <property type="match status" value="1"/>
</dbReference>
<dbReference type="InterPro" id="IPR036282">
    <property type="entry name" value="Glutathione-S-Trfase_C_sf"/>
</dbReference>
<dbReference type="Gene3D" id="3.40.30.10">
    <property type="entry name" value="Glutaredoxin"/>
    <property type="match status" value="1"/>
</dbReference>
<dbReference type="EMBL" id="JAIWYP010000014">
    <property type="protein sequence ID" value="KAH3710597.1"/>
    <property type="molecule type" value="Genomic_DNA"/>
</dbReference>
<name>A0A9D4BVE4_DREPO</name>
<keyword evidence="2" id="KW-0812">Transmembrane</keyword>
<dbReference type="InterPro" id="IPR036249">
    <property type="entry name" value="Thioredoxin-like_sf"/>
</dbReference>
<dbReference type="InterPro" id="IPR026928">
    <property type="entry name" value="FAX/IsoI-like"/>
</dbReference>
<evidence type="ECO:0000259" key="3">
    <source>
        <dbReference type="Pfam" id="PF17171"/>
    </source>
</evidence>
<gene>
    <name evidence="5" type="ORF">DPMN_070085</name>
</gene>
<evidence type="ECO:0000256" key="2">
    <source>
        <dbReference type="SAM" id="Phobius"/>
    </source>
</evidence>
<dbReference type="SFLD" id="SFLDG01200">
    <property type="entry name" value="SUF1.1"/>
    <property type="match status" value="1"/>
</dbReference>
<dbReference type="SUPFAM" id="SSF52833">
    <property type="entry name" value="Thioredoxin-like"/>
    <property type="match status" value="1"/>
</dbReference>
<dbReference type="Gene3D" id="1.20.1050.10">
    <property type="match status" value="1"/>
</dbReference>
<dbReference type="InterPro" id="IPR012336">
    <property type="entry name" value="Thioredoxin-like_fold"/>
</dbReference>
<proteinExistence type="inferred from homology"/>
<evidence type="ECO:0000313" key="5">
    <source>
        <dbReference type="EMBL" id="KAH3710597.1"/>
    </source>
</evidence>
<accession>A0A9D4BVE4</accession>
<dbReference type="GO" id="GO:0005737">
    <property type="term" value="C:cytoplasm"/>
    <property type="evidence" value="ECO:0007669"/>
    <property type="project" value="TreeGrafter"/>
</dbReference>
<dbReference type="AlphaFoldDB" id="A0A9D4BVE4"/>
<dbReference type="OrthoDB" id="5809458at2759"/>
<comment type="caution">
    <text evidence="5">The sequence shown here is derived from an EMBL/GenBank/DDBJ whole genome shotgun (WGS) entry which is preliminary data.</text>
</comment>
<feature type="domain" description="Metaxin glutathione S-transferase" evidence="3">
    <location>
        <begin position="211"/>
        <end position="274"/>
    </location>
</feature>
<dbReference type="PANTHER" id="PTHR12289">
    <property type="entry name" value="METAXIN RELATED"/>
    <property type="match status" value="1"/>
</dbReference>
<dbReference type="InterPro" id="IPR050931">
    <property type="entry name" value="Mito_Protein_Transport_Metaxin"/>
</dbReference>
<feature type="transmembrane region" description="Helical" evidence="2">
    <location>
        <begin position="12"/>
        <end position="29"/>
    </location>
</feature>
<evidence type="ECO:0000259" key="4">
    <source>
        <dbReference type="Pfam" id="PF17172"/>
    </source>
</evidence>
<dbReference type="InterPro" id="IPR040079">
    <property type="entry name" value="Glutathione_S-Trfase"/>
</dbReference>
<protein>
    <submittedName>
        <fullName evidence="5">Uncharacterized protein</fullName>
    </submittedName>
</protein>
<keyword evidence="2" id="KW-1133">Transmembrane helix</keyword>
<reference evidence="5" key="2">
    <citation type="submission" date="2020-11" db="EMBL/GenBank/DDBJ databases">
        <authorList>
            <person name="McCartney M.A."/>
            <person name="Auch B."/>
            <person name="Kono T."/>
            <person name="Mallez S."/>
            <person name="Becker A."/>
            <person name="Gohl D.M."/>
            <person name="Silverstein K.A.T."/>
            <person name="Koren S."/>
            <person name="Bechman K.B."/>
            <person name="Herman A."/>
            <person name="Abrahante J.E."/>
            <person name="Garbe J."/>
        </authorList>
    </citation>
    <scope>NUCLEOTIDE SEQUENCE</scope>
    <source>
        <strain evidence="5">Duluth1</strain>
        <tissue evidence="5">Whole animal</tissue>
    </source>
</reference>
<evidence type="ECO:0000313" key="6">
    <source>
        <dbReference type="Proteomes" id="UP000828390"/>
    </source>
</evidence>
<comment type="similarity">
    <text evidence="1">Belongs to the FAX family.</text>
</comment>
<dbReference type="Proteomes" id="UP000828390">
    <property type="component" value="Unassembled WGS sequence"/>
</dbReference>
<dbReference type="InterPro" id="IPR033468">
    <property type="entry name" value="Metaxin_GST"/>
</dbReference>
<dbReference type="SUPFAM" id="SSF47616">
    <property type="entry name" value="GST C-terminal domain-like"/>
    <property type="match status" value="1"/>
</dbReference>
<dbReference type="Pfam" id="PF17171">
    <property type="entry name" value="GST_C_6"/>
    <property type="match status" value="1"/>
</dbReference>
<keyword evidence="2" id="KW-0472">Membrane</keyword>
<keyword evidence="6" id="KW-1185">Reference proteome</keyword>
<reference evidence="5" key="1">
    <citation type="journal article" date="2019" name="bioRxiv">
        <title>The Genome of the Zebra Mussel, Dreissena polymorpha: A Resource for Invasive Species Research.</title>
        <authorList>
            <person name="McCartney M.A."/>
            <person name="Auch B."/>
            <person name="Kono T."/>
            <person name="Mallez S."/>
            <person name="Zhang Y."/>
            <person name="Obille A."/>
            <person name="Becker A."/>
            <person name="Abrahante J.E."/>
            <person name="Garbe J."/>
            <person name="Badalamenti J.P."/>
            <person name="Herman A."/>
            <person name="Mangelson H."/>
            <person name="Liachko I."/>
            <person name="Sullivan S."/>
            <person name="Sone E.D."/>
            <person name="Koren S."/>
            <person name="Silverstein K.A.T."/>
            <person name="Beckman K.B."/>
            <person name="Gohl D.M."/>
        </authorList>
    </citation>
    <scope>NUCLEOTIDE SEQUENCE</scope>
    <source>
        <strain evidence="5">Duluth1</strain>
        <tissue evidence="5">Whole animal</tissue>
    </source>
</reference>